<evidence type="ECO:0000256" key="1">
    <source>
        <dbReference type="SAM" id="SignalP"/>
    </source>
</evidence>
<dbReference type="Proteomes" id="UP000276215">
    <property type="component" value="Unassembled WGS sequence"/>
</dbReference>
<dbReference type="OrthoDB" id="5357588at2759"/>
<protein>
    <submittedName>
        <fullName evidence="2">Uncharacterized protein</fullName>
    </submittedName>
</protein>
<keyword evidence="1" id="KW-0732">Signal</keyword>
<feature type="chain" id="PRO_5018068686" evidence="1">
    <location>
        <begin position="20"/>
        <end position="137"/>
    </location>
</feature>
<accession>A0A3N4JY92</accession>
<proteinExistence type="predicted"/>
<evidence type="ECO:0000313" key="2">
    <source>
        <dbReference type="EMBL" id="RPB01802.1"/>
    </source>
</evidence>
<dbReference type="AlphaFoldDB" id="A0A3N4JY92"/>
<gene>
    <name evidence="2" type="ORF">L873DRAFT_1788134</name>
</gene>
<feature type="signal peptide" evidence="1">
    <location>
        <begin position="1"/>
        <end position="19"/>
    </location>
</feature>
<evidence type="ECO:0000313" key="3">
    <source>
        <dbReference type="Proteomes" id="UP000276215"/>
    </source>
</evidence>
<organism evidence="2 3">
    <name type="scientific">Choiromyces venosus 120613-1</name>
    <dbReference type="NCBI Taxonomy" id="1336337"/>
    <lineage>
        <taxon>Eukaryota</taxon>
        <taxon>Fungi</taxon>
        <taxon>Dikarya</taxon>
        <taxon>Ascomycota</taxon>
        <taxon>Pezizomycotina</taxon>
        <taxon>Pezizomycetes</taxon>
        <taxon>Pezizales</taxon>
        <taxon>Tuberaceae</taxon>
        <taxon>Choiromyces</taxon>
    </lineage>
</organism>
<sequence length="137" mass="14794">MHSQLLLTLLFTLLALAIAFPSSSSSTTTTETLDNLPLPAVPYLIDDTSSSASFPTLTTTPFTEGSGNEVTPGLFTSGNITGMDDFDGWYKCETSWGSPRVDDIDGTANKLNALGYQHCRQTNRGGSMCTKMVHFWS</sequence>
<dbReference type="EMBL" id="ML120371">
    <property type="protein sequence ID" value="RPB01802.1"/>
    <property type="molecule type" value="Genomic_DNA"/>
</dbReference>
<keyword evidence="3" id="KW-1185">Reference proteome</keyword>
<reference evidence="2 3" key="1">
    <citation type="journal article" date="2018" name="Nat. Ecol. Evol.">
        <title>Pezizomycetes genomes reveal the molecular basis of ectomycorrhizal truffle lifestyle.</title>
        <authorList>
            <person name="Murat C."/>
            <person name="Payen T."/>
            <person name="Noel B."/>
            <person name="Kuo A."/>
            <person name="Morin E."/>
            <person name="Chen J."/>
            <person name="Kohler A."/>
            <person name="Krizsan K."/>
            <person name="Balestrini R."/>
            <person name="Da Silva C."/>
            <person name="Montanini B."/>
            <person name="Hainaut M."/>
            <person name="Levati E."/>
            <person name="Barry K.W."/>
            <person name="Belfiori B."/>
            <person name="Cichocki N."/>
            <person name="Clum A."/>
            <person name="Dockter R.B."/>
            <person name="Fauchery L."/>
            <person name="Guy J."/>
            <person name="Iotti M."/>
            <person name="Le Tacon F."/>
            <person name="Lindquist E.A."/>
            <person name="Lipzen A."/>
            <person name="Malagnac F."/>
            <person name="Mello A."/>
            <person name="Molinier V."/>
            <person name="Miyauchi S."/>
            <person name="Poulain J."/>
            <person name="Riccioni C."/>
            <person name="Rubini A."/>
            <person name="Sitrit Y."/>
            <person name="Splivallo R."/>
            <person name="Traeger S."/>
            <person name="Wang M."/>
            <person name="Zifcakova L."/>
            <person name="Wipf D."/>
            <person name="Zambonelli A."/>
            <person name="Paolocci F."/>
            <person name="Nowrousian M."/>
            <person name="Ottonello S."/>
            <person name="Baldrian P."/>
            <person name="Spatafora J.W."/>
            <person name="Henrissat B."/>
            <person name="Nagy L.G."/>
            <person name="Aury J.M."/>
            <person name="Wincker P."/>
            <person name="Grigoriev I.V."/>
            <person name="Bonfante P."/>
            <person name="Martin F.M."/>
        </authorList>
    </citation>
    <scope>NUCLEOTIDE SEQUENCE [LARGE SCALE GENOMIC DNA]</scope>
    <source>
        <strain evidence="2 3">120613-1</strain>
    </source>
</reference>
<name>A0A3N4JY92_9PEZI</name>